<feature type="non-terminal residue" evidence="1">
    <location>
        <position position="105"/>
    </location>
</feature>
<name>A0ABQ9HYF5_9NEOP</name>
<sequence>MSERDLATKVCYGMWRRLIVYKGGDKILPHQSPRRPARVKAVFLCEWTRLQVLRGTIPMLNSLLVWAKAQVFEQVFTRVWGIVTEVTNGLSAAYWPKLNNGFSAS</sequence>
<gene>
    <name evidence="1" type="ORF">PR048_008780</name>
</gene>
<evidence type="ECO:0000313" key="1">
    <source>
        <dbReference type="EMBL" id="KAJ8889282.1"/>
    </source>
</evidence>
<comment type="caution">
    <text evidence="1">The sequence shown here is derived from an EMBL/GenBank/DDBJ whole genome shotgun (WGS) entry which is preliminary data.</text>
</comment>
<proteinExistence type="predicted"/>
<dbReference type="Proteomes" id="UP001159363">
    <property type="component" value="Chromosome 3"/>
</dbReference>
<dbReference type="EMBL" id="JARBHB010000003">
    <property type="protein sequence ID" value="KAJ8889282.1"/>
    <property type="molecule type" value="Genomic_DNA"/>
</dbReference>
<accession>A0ABQ9HYF5</accession>
<reference evidence="1 2" key="1">
    <citation type="submission" date="2023-02" db="EMBL/GenBank/DDBJ databases">
        <title>LHISI_Scaffold_Assembly.</title>
        <authorList>
            <person name="Stuart O.P."/>
            <person name="Cleave R."/>
            <person name="Magrath M.J.L."/>
            <person name="Mikheyev A.S."/>
        </authorList>
    </citation>
    <scope>NUCLEOTIDE SEQUENCE [LARGE SCALE GENOMIC DNA]</scope>
    <source>
        <strain evidence="1">Daus_M_001</strain>
        <tissue evidence="1">Leg muscle</tissue>
    </source>
</reference>
<protein>
    <submittedName>
        <fullName evidence="1">Uncharacterized protein</fullName>
    </submittedName>
</protein>
<organism evidence="1 2">
    <name type="scientific">Dryococelus australis</name>
    <dbReference type="NCBI Taxonomy" id="614101"/>
    <lineage>
        <taxon>Eukaryota</taxon>
        <taxon>Metazoa</taxon>
        <taxon>Ecdysozoa</taxon>
        <taxon>Arthropoda</taxon>
        <taxon>Hexapoda</taxon>
        <taxon>Insecta</taxon>
        <taxon>Pterygota</taxon>
        <taxon>Neoptera</taxon>
        <taxon>Polyneoptera</taxon>
        <taxon>Phasmatodea</taxon>
        <taxon>Verophasmatodea</taxon>
        <taxon>Anareolatae</taxon>
        <taxon>Phasmatidae</taxon>
        <taxon>Eurycanthinae</taxon>
        <taxon>Dryococelus</taxon>
    </lineage>
</organism>
<keyword evidence="2" id="KW-1185">Reference proteome</keyword>
<evidence type="ECO:0000313" key="2">
    <source>
        <dbReference type="Proteomes" id="UP001159363"/>
    </source>
</evidence>